<organism evidence="3 4">
    <name type="scientific">Microbispora corallina</name>
    <dbReference type="NCBI Taxonomy" id="83302"/>
    <lineage>
        <taxon>Bacteria</taxon>
        <taxon>Bacillati</taxon>
        <taxon>Actinomycetota</taxon>
        <taxon>Actinomycetes</taxon>
        <taxon>Streptosporangiales</taxon>
        <taxon>Streptosporangiaceae</taxon>
        <taxon>Microbispora</taxon>
    </lineage>
</organism>
<proteinExistence type="predicted"/>
<evidence type="ECO:0000313" key="4">
    <source>
        <dbReference type="Proteomes" id="UP000603904"/>
    </source>
</evidence>
<comment type="caution">
    <text evidence="3">The sequence shown here is derived from an EMBL/GenBank/DDBJ whole genome shotgun (WGS) entry which is preliminary data.</text>
</comment>
<reference evidence="3 4" key="1">
    <citation type="submission" date="2021-01" db="EMBL/GenBank/DDBJ databases">
        <title>Whole genome shotgun sequence of Microbispora corallina NBRC 16416.</title>
        <authorList>
            <person name="Komaki H."/>
            <person name="Tamura T."/>
        </authorList>
    </citation>
    <scope>NUCLEOTIDE SEQUENCE [LARGE SCALE GENOMIC DNA]</scope>
    <source>
        <strain evidence="3 4">NBRC 16416</strain>
    </source>
</reference>
<gene>
    <name evidence="3" type="ORF">Mco01_09340</name>
</gene>
<keyword evidence="2" id="KW-0812">Transmembrane</keyword>
<feature type="transmembrane region" description="Helical" evidence="2">
    <location>
        <begin position="119"/>
        <end position="140"/>
    </location>
</feature>
<dbReference type="EMBL" id="BOOC01000003">
    <property type="protein sequence ID" value="GIH37934.1"/>
    <property type="molecule type" value="Genomic_DNA"/>
</dbReference>
<evidence type="ECO:0000256" key="1">
    <source>
        <dbReference type="SAM" id="MobiDB-lite"/>
    </source>
</evidence>
<protein>
    <submittedName>
        <fullName evidence="3">Uncharacterized protein</fullName>
    </submittedName>
</protein>
<evidence type="ECO:0000256" key="2">
    <source>
        <dbReference type="SAM" id="Phobius"/>
    </source>
</evidence>
<feature type="transmembrane region" description="Helical" evidence="2">
    <location>
        <begin position="12"/>
        <end position="36"/>
    </location>
</feature>
<keyword evidence="2" id="KW-1133">Transmembrane helix</keyword>
<feature type="transmembrane region" description="Helical" evidence="2">
    <location>
        <begin position="42"/>
        <end position="67"/>
    </location>
</feature>
<feature type="compositionally biased region" description="Acidic residues" evidence="1">
    <location>
        <begin position="153"/>
        <end position="163"/>
    </location>
</feature>
<keyword evidence="4" id="KW-1185">Reference proteome</keyword>
<feature type="region of interest" description="Disordered" evidence="1">
    <location>
        <begin position="151"/>
        <end position="171"/>
    </location>
</feature>
<sequence>MTALYRTRARRRLLVAAGAVSVLVLWADATVSWFIAPSDTAVLVNFVLLLVMLAFFVPAVTALNIATRGLASLPERRLDERQVAERLRAFTQANIAMRLILGAVLVAIVAATWEGGPAVRVPGAAVFLGVMALLWTHYLLPLLVAGWRLPDPPPDDPGDDQESPNEGSVAT</sequence>
<feature type="transmembrane region" description="Helical" evidence="2">
    <location>
        <begin position="95"/>
        <end position="113"/>
    </location>
</feature>
<evidence type="ECO:0000313" key="3">
    <source>
        <dbReference type="EMBL" id="GIH37934.1"/>
    </source>
</evidence>
<dbReference type="Proteomes" id="UP000603904">
    <property type="component" value="Unassembled WGS sequence"/>
</dbReference>
<name>A0ABQ4FT18_9ACTN</name>
<accession>A0ABQ4FT18</accession>
<keyword evidence="2" id="KW-0472">Membrane</keyword>